<keyword evidence="10" id="KW-0406">Ion transport</keyword>
<gene>
    <name evidence="15" type="ORF">BBB48_04395</name>
</gene>
<evidence type="ECO:0000256" key="6">
    <source>
        <dbReference type="ARBA" id="ARBA00022448"/>
    </source>
</evidence>
<keyword evidence="7" id="KW-1134">Transmembrane beta strand</keyword>
<dbReference type="Proteomes" id="UP000092740">
    <property type="component" value="Unassembled WGS sequence"/>
</dbReference>
<accession>A0AB36EA32</accession>
<evidence type="ECO:0000256" key="13">
    <source>
        <dbReference type="ARBA" id="ARBA00023237"/>
    </source>
</evidence>
<evidence type="ECO:0000256" key="5">
    <source>
        <dbReference type="ARBA" id="ARBA00016184"/>
    </source>
</evidence>
<proteinExistence type="inferred from homology"/>
<keyword evidence="9 14" id="KW-0732">Signal</keyword>
<keyword evidence="13" id="KW-0998">Cell outer membrane</keyword>
<evidence type="ECO:0000256" key="12">
    <source>
        <dbReference type="ARBA" id="ARBA00023136"/>
    </source>
</evidence>
<evidence type="ECO:0000256" key="7">
    <source>
        <dbReference type="ARBA" id="ARBA00022452"/>
    </source>
</evidence>
<keyword evidence="11" id="KW-0626">Porin</keyword>
<dbReference type="RefSeq" id="WP_065285716.1">
    <property type="nucleotide sequence ID" value="NZ_MAQD01000005.1"/>
</dbReference>
<comment type="function">
    <text evidence="1">Forms pores that allow passive diffusion of small molecules across the outer membrane.</text>
</comment>
<dbReference type="GO" id="GO:0046930">
    <property type="term" value="C:pore complex"/>
    <property type="evidence" value="ECO:0007669"/>
    <property type="project" value="UniProtKB-KW"/>
</dbReference>
<comment type="similarity">
    <text evidence="3">Belongs to the Gram-negative porin family.</text>
</comment>
<evidence type="ECO:0000313" key="16">
    <source>
        <dbReference type="Proteomes" id="UP000092740"/>
    </source>
</evidence>
<name>A0AB36EA32_HAEPA</name>
<dbReference type="InterPro" id="IPR033900">
    <property type="entry name" value="Gram_neg_porin_domain"/>
</dbReference>
<comment type="subcellular location">
    <subcellularLocation>
        <location evidence="2">Cell outer membrane</location>
        <topology evidence="2">Multi-pass membrane protein</topology>
    </subcellularLocation>
</comment>
<dbReference type="AlphaFoldDB" id="A0AB36EA32"/>
<evidence type="ECO:0000256" key="11">
    <source>
        <dbReference type="ARBA" id="ARBA00023114"/>
    </source>
</evidence>
<evidence type="ECO:0000256" key="2">
    <source>
        <dbReference type="ARBA" id="ARBA00004571"/>
    </source>
</evidence>
<dbReference type="GO" id="GO:0006811">
    <property type="term" value="P:monoatomic ion transport"/>
    <property type="evidence" value="ECO:0007669"/>
    <property type="project" value="UniProtKB-KW"/>
</dbReference>
<feature type="signal peptide" evidence="14">
    <location>
        <begin position="1"/>
        <end position="20"/>
    </location>
</feature>
<feature type="chain" id="PRO_5044311653" description="Outer membrane protein P2" evidence="14">
    <location>
        <begin position="21"/>
        <end position="374"/>
    </location>
</feature>
<protein>
    <recommendedName>
        <fullName evidence="5">Outer membrane protein P2</fullName>
    </recommendedName>
</protein>
<dbReference type="InterPro" id="IPR023614">
    <property type="entry name" value="Porin_dom_sf"/>
</dbReference>
<evidence type="ECO:0000256" key="14">
    <source>
        <dbReference type="SAM" id="SignalP"/>
    </source>
</evidence>
<keyword evidence="12" id="KW-0472">Membrane</keyword>
<comment type="caution">
    <text evidence="15">The sequence shown here is derived from an EMBL/GenBank/DDBJ whole genome shotgun (WGS) entry which is preliminary data.</text>
</comment>
<evidence type="ECO:0000256" key="3">
    <source>
        <dbReference type="ARBA" id="ARBA00007539"/>
    </source>
</evidence>
<evidence type="ECO:0000256" key="4">
    <source>
        <dbReference type="ARBA" id="ARBA00011233"/>
    </source>
</evidence>
<evidence type="ECO:0000256" key="8">
    <source>
        <dbReference type="ARBA" id="ARBA00022692"/>
    </source>
</evidence>
<dbReference type="InterPro" id="IPR050298">
    <property type="entry name" value="Gram-neg_bact_OMP"/>
</dbReference>
<dbReference type="EMBL" id="MAQD01000005">
    <property type="protein sequence ID" value="OBY52370.1"/>
    <property type="molecule type" value="Genomic_DNA"/>
</dbReference>
<dbReference type="GO" id="GO:0009279">
    <property type="term" value="C:cell outer membrane"/>
    <property type="evidence" value="ECO:0007669"/>
    <property type="project" value="UniProtKB-SubCell"/>
</dbReference>
<evidence type="ECO:0000256" key="10">
    <source>
        <dbReference type="ARBA" id="ARBA00023065"/>
    </source>
</evidence>
<dbReference type="PANTHER" id="PTHR34501">
    <property type="entry name" value="PROTEIN YDDL-RELATED"/>
    <property type="match status" value="1"/>
</dbReference>
<comment type="subunit">
    <text evidence="4">Homotrimer.</text>
</comment>
<evidence type="ECO:0000256" key="9">
    <source>
        <dbReference type="ARBA" id="ARBA00022729"/>
    </source>
</evidence>
<dbReference type="Gene3D" id="2.40.160.10">
    <property type="entry name" value="Porin"/>
    <property type="match status" value="1"/>
</dbReference>
<evidence type="ECO:0000313" key="15">
    <source>
        <dbReference type="EMBL" id="OBY52370.1"/>
    </source>
</evidence>
<organism evidence="15 16">
    <name type="scientific">Haemophilus parainfluenzae</name>
    <dbReference type="NCBI Taxonomy" id="729"/>
    <lineage>
        <taxon>Bacteria</taxon>
        <taxon>Pseudomonadati</taxon>
        <taxon>Pseudomonadota</taxon>
        <taxon>Gammaproteobacteria</taxon>
        <taxon>Pasteurellales</taxon>
        <taxon>Pasteurellaceae</taxon>
        <taxon>Haemophilus</taxon>
    </lineage>
</organism>
<dbReference type="SUPFAM" id="SSF56935">
    <property type="entry name" value="Porins"/>
    <property type="match status" value="1"/>
</dbReference>
<reference evidence="15 16" key="1">
    <citation type="submission" date="2016-06" db="EMBL/GenBank/DDBJ databases">
        <title>Simultaneous identification of Haemophilus influenzae and Haemophilus haemolyticus using TaqMan real-time PCR.</title>
        <authorList>
            <person name="Price E.P."/>
            <person name="Sarovich D.S."/>
            <person name="Harris T."/>
            <person name="Spargo J.C."/>
            <person name="Nosworthy E."/>
            <person name="Beissbarth J."/>
            <person name="Smith-Vaughan H.C."/>
        </authorList>
    </citation>
    <scope>NUCLEOTIDE SEQUENCE [LARGE SCALE GENOMIC DNA]</scope>
    <source>
        <strain evidence="15 16">ATCC 9796</strain>
    </source>
</reference>
<keyword evidence="6" id="KW-0813">Transport</keyword>
<keyword evidence="8" id="KW-0812">Transmembrane</keyword>
<evidence type="ECO:0000256" key="1">
    <source>
        <dbReference type="ARBA" id="ARBA00003674"/>
    </source>
</evidence>
<dbReference type="CDD" id="cd00342">
    <property type="entry name" value="gram_neg_porins"/>
    <property type="match status" value="1"/>
</dbReference>
<dbReference type="GO" id="GO:0015288">
    <property type="term" value="F:porin activity"/>
    <property type="evidence" value="ECO:0007669"/>
    <property type="project" value="UniProtKB-KW"/>
</dbReference>
<sequence length="374" mass="42116">MKKTLLALSVAALAAGSAQAYNFHIDQTGTDVDFYGSLRVKWESTSNKTNYVNGDVTKEHINHAVDNNGSRFGFKLKQSLGGDFYALGRAEWRMRGEAPSQHDFDHVYTHQLYAGFGHKQFGELTYGNMVTITDEVKQSDLANTYSLTDGLLETSARRVTQYVYNGDYGSNKVKFGAYYGGSSKRNIKNVDLKNNRKNTWGTGLIFNHEIDSIQNVTVAAGFTRQISENANKTAYYSNAYALGLAYNFVHTTYGLDLAHKDTKNKGGAGNKVKNNEVTAVIRQGLNEDWNVYAMYSYKTEKTLPVGSAYSKSTDRQFLVGTEYYVFKQGSVKVKPFIEWQATRTKYENTFDKDSGKQLDRSRDFKTVIGLRAYW</sequence>
<dbReference type="PANTHER" id="PTHR34501:SF2">
    <property type="entry name" value="OUTER MEMBRANE PORIN F-RELATED"/>
    <property type="match status" value="1"/>
</dbReference>